<dbReference type="AlphaFoldDB" id="A0A9X3F4A1"/>
<dbReference type="RefSeq" id="WP_343331849.1">
    <property type="nucleotide sequence ID" value="NZ_JAPOHD010000007.1"/>
</dbReference>
<protein>
    <submittedName>
        <fullName evidence="2">CHRD domain-containing protein</fullName>
    </submittedName>
</protein>
<name>A0A9X3F4A1_9BACT</name>
<gene>
    <name evidence="2" type="ORF">OU798_04115</name>
</gene>
<sequence length="179" mass="19513">MRKLGFLMMLVGIFTFIACEKTDLVAETEQELSTKSAKKVLNFRAHLSGENEVPSVWTDASGQAVFQLSKDGTELSYKLIVDSIENVRMAHIHMAPAGTNGGVVAWLYPSSPPPILIDGPYEGILAKGVLTDANVVGMTLMDLVHKMYEGNTYVNVHTVQHPGGEIRGQIMGNMPQPNK</sequence>
<feature type="domain" description="CHRD" evidence="1">
    <location>
        <begin position="39"/>
        <end position="175"/>
    </location>
</feature>
<dbReference type="InterPro" id="IPR010895">
    <property type="entry name" value="CHRD"/>
</dbReference>
<dbReference type="PROSITE" id="PS51257">
    <property type="entry name" value="PROKAR_LIPOPROTEIN"/>
    <property type="match status" value="1"/>
</dbReference>
<dbReference type="SMART" id="SM00754">
    <property type="entry name" value="CHRD"/>
    <property type="match status" value="1"/>
</dbReference>
<evidence type="ECO:0000313" key="3">
    <source>
        <dbReference type="Proteomes" id="UP001145087"/>
    </source>
</evidence>
<organism evidence="2 3">
    <name type="scientific">Draconibacterium aestuarii</name>
    <dbReference type="NCBI Taxonomy" id="2998507"/>
    <lineage>
        <taxon>Bacteria</taxon>
        <taxon>Pseudomonadati</taxon>
        <taxon>Bacteroidota</taxon>
        <taxon>Bacteroidia</taxon>
        <taxon>Marinilabiliales</taxon>
        <taxon>Prolixibacteraceae</taxon>
        <taxon>Draconibacterium</taxon>
    </lineage>
</organism>
<keyword evidence="3" id="KW-1185">Reference proteome</keyword>
<proteinExistence type="predicted"/>
<dbReference type="Proteomes" id="UP001145087">
    <property type="component" value="Unassembled WGS sequence"/>
</dbReference>
<reference evidence="2" key="1">
    <citation type="submission" date="2022-11" db="EMBL/GenBank/DDBJ databases">
        <title>Marilongibacter aestuarii gen. nov., sp. nov., isolated from tidal flat sediment.</title>
        <authorList>
            <person name="Jiayan W."/>
        </authorList>
    </citation>
    <scope>NUCLEOTIDE SEQUENCE</scope>
    <source>
        <strain evidence="2">Z1-6</strain>
    </source>
</reference>
<evidence type="ECO:0000259" key="1">
    <source>
        <dbReference type="PROSITE" id="PS50933"/>
    </source>
</evidence>
<evidence type="ECO:0000313" key="2">
    <source>
        <dbReference type="EMBL" id="MCY1719512.1"/>
    </source>
</evidence>
<dbReference type="EMBL" id="JAPOHD010000007">
    <property type="protein sequence ID" value="MCY1719512.1"/>
    <property type="molecule type" value="Genomic_DNA"/>
</dbReference>
<accession>A0A9X3F4A1</accession>
<dbReference type="Pfam" id="PF07452">
    <property type="entry name" value="CHRD"/>
    <property type="match status" value="1"/>
</dbReference>
<comment type="caution">
    <text evidence="2">The sequence shown here is derived from an EMBL/GenBank/DDBJ whole genome shotgun (WGS) entry which is preliminary data.</text>
</comment>
<dbReference type="PROSITE" id="PS50933">
    <property type="entry name" value="CHRD"/>
    <property type="match status" value="1"/>
</dbReference>